<proteinExistence type="predicted"/>
<dbReference type="Proteomes" id="UP001196565">
    <property type="component" value="Unassembled WGS sequence"/>
</dbReference>
<dbReference type="Gene3D" id="3.40.50.300">
    <property type="entry name" value="P-loop containing nucleotide triphosphate hydrolases"/>
    <property type="match status" value="1"/>
</dbReference>
<dbReference type="EMBL" id="JAHYBZ010000011">
    <property type="protein sequence ID" value="MBW6401363.1"/>
    <property type="molecule type" value="Genomic_DNA"/>
</dbReference>
<evidence type="ECO:0000313" key="2">
    <source>
        <dbReference type="Proteomes" id="UP001196565"/>
    </source>
</evidence>
<comment type="caution">
    <text evidence="1">The sequence shown here is derived from an EMBL/GenBank/DDBJ whole genome shotgun (WGS) entry which is preliminary data.</text>
</comment>
<reference evidence="1 2" key="1">
    <citation type="submission" date="2021-07" db="EMBL/GenBank/DDBJ databases">
        <authorList>
            <person name="So Y."/>
        </authorList>
    </citation>
    <scope>NUCLEOTIDE SEQUENCE [LARGE SCALE GENOMIC DNA]</scope>
    <source>
        <strain evidence="1 2">HJA6</strain>
    </source>
</reference>
<gene>
    <name evidence="1" type="ORF">KPL78_26150</name>
</gene>
<keyword evidence="2" id="KW-1185">Reference proteome</keyword>
<accession>A0ABS7AGR8</accession>
<sequence length="237" mass="24520">MPLGKVGLIFGAGGIAKSLVALGGFSVLGSQIPLEAAGASVFLTLEDDTAEVHRRIAALDPLGRRDGAPCFVIPALDLPGFDPALVTAEGRVAALTAFPIDGLDRLRTSVATETGRKVRLLVLDPAGDFLNANENDATFVKLLVRHLRSIAARHGCTISLLGHVANPTCRWMISGSDVIQSTSPPTCAQAAPTALVTAWCSIRVTSETPSMRSGTMKLPPPTAANGTAAASVFKALS</sequence>
<protein>
    <submittedName>
        <fullName evidence="1">AAA family ATPase</fullName>
    </submittedName>
</protein>
<dbReference type="SUPFAM" id="SSF52540">
    <property type="entry name" value="P-loop containing nucleoside triphosphate hydrolases"/>
    <property type="match status" value="1"/>
</dbReference>
<evidence type="ECO:0000313" key="1">
    <source>
        <dbReference type="EMBL" id="MBW6401363.1"/>
    </source>
</evidence>
<dbReference type="Pfam" id="PF13481">
    <property type="entry name" value="AAA_25"/>
    <property type="match status" value="1"/>
</dbReference>
<organism evidence="1 2">
    <name type="scientific">Roseomonas alba</name>
    <dbReference type="NCBI Taxonomy" id="2846776"/>
    <lineage>
        <taxon>Bacteria</taxon>
        <taxon>Pseudomonadati</taxon>
        <taxon>Pseudomonadota</taxon>
        <taxon>Alphaproteobacteria</taxon>
        <taxon>Acetobacterales</taxon>
        <taxon>Roseomonadaceae</taxon>
        <taxon>Roseomonas</taxon>
    </lineage>
</organism>
<dbReference type="InterPro" id="IPR027417">
    <property type="entry name" value="P-loop_NTPase"/>
</dbReference>
<name>A0ABS7AGR8_9PROT</name>